<dbReference type="InterPro" id="IPR004995">
    <property type="entry name" value="Spore_Ger"/>
</dbReference>
<dbReference type="PIRSF" id="PIRSF005690">
    <property type="entry name" value="GerBA"/>
    <property type="match status" value="1"/>
</dbReference>
<sequence length="518" mass="58264">MFPFTRKRKIQTEAIKADMGADDVKLPSRLEEKIDLLKPCLAKNDDIVGRPFYLKGDPGLKAYVVHLEGIVDNISLQQDILRSLMFYARGEDCKEKGLEYIVDHIYRNCLTVTQIQKIGNFSEVIRAVFDGFVVLFFDGISAALSIDIRKVDRRNVEEPVLERALRGSKEGFVENIVVNTALIRRRLKDPNLVVKKFTVGKRTRTDVSLLYVEDIADPEIVRNVSEKLDNIYMDGILGTSYLEQLIEDHHYTPFPQFKTTERPDKAVMELLEGKIIVLADGSPDALIIPSLFVSFLQASEDYVERPIISFYHRFYRYLAFFLAVSLPALYIALLSFNPELVPVQLLISLAQGRDKVPFPVVLEVIIQEIIIQLVIETGLRLPTPMGQTVGVVAGIVLGQAAIAAGLASPAIIIIVAITTISTFAIPNSTMVLASRLVRVFMILMAAAFGMFGFSIGWFLLLVHLISLESMGVPYMAPYAPMRYPDFKDAVYRTFISQMLKRPVSIPVQDKVRKRREDG</sequence>
<accession>A0A1M5NMI7</accession>
<feature type="transmembrane region" description="Helical" evidence="3">
    <location>
        <begin position="440"/>
        <end position="465"/>
    </location>
</feature>
<dbReference type="RefSeq" id="WP_073091633.1">
    <property type="nucleotide sequence ID" value="NZ_FQWY01000017.1"/>
</dbReference>
<feature type="transmembrane region" description="Helical" evidence="3">
    <location>
        <begin position="356"/>
        <end position="375"/>
    </location>
</feature>
<gene>
    <name evidence="4" type="ORF">SAMN02745221_01237</name>
</gene>
<proteinExistence type="inferred from homology"/>
<protein>
    <submittedName>
        <fullName evidence="4">Spore germination protein</fullName>
    </submittedName>
</protein>
<comment type="similarity">
    <text evidence="1">Belongs to the GerABKA family.</text>
</comment>
<keyword evidence="5" id="KW-1185">Reference proteome</keyword>
<name>A0A1M5NMI7_9FIRM</name>
<keyword evidence="2 3" id="KW-0472">Membrane</keyword>
<dbReference type="AlphaFoldDB" id="A0A1M5NMI7"/>
<dbReference type="InterPro" id="IPR050768">
    <property type="entry name" value="UPF0353/GerABKA_families"/>
</dbReference>
<dbReference type="PANTHER" id="PTHR22550:SF5">
    <property type="entry name" value="LEUCINE ZIPPER PROTEIN 4"/>
    <property type="match status" value="1"/>
</dbReference>
<dbReference type="Proteomes" id="UP000242329">
    <property type="component" value="Unassembled WGS sequence"/>
</dbReference>
<evidence type="ECO:0000256" key="3">
    <source>
        <dbReference type="SAM" id="Phobius"/>
    </source>
</evidence>
<dbReference type="STRING" id="1123382.SAMN02745221_01237"/>
<dbReference type="Pfam" id="PF03323">
    <property type="entry name" value="GerA"/>
    <property type="match status" value="1"/>
</dbReference>
<organism evidence="4 5">
    <name type="scientific">Thermosyntropha lipolytica DSM 11003</name>
    <dbReference type="NCBI Taxonomy" id="1123382"/>
    <lineage>
        <taxon>Bacteria</taxon>
        <taxon>Bacillati</taxon>
        <taxon>Bacillota</taxon>
        <taxon>Clostridia</taxon>
        <taxon>Eubacteriales</taxon>
        <taxon>Syntrophomonadaceae</taxon>
        <taxon>Thermosyntropha</taxon>
    </lineage>
</organism>
<reference evidence="5" key="1">
    <citation type="submission" date="2016-11" db="EMBL/GenBank/DDBJ databases">
        <authorList>
            <person name="Varghese N."/>
            <person name="Submissions S."/>
        </authorList>
    </citation>
    <scope>NUCLEOTIDE SEQUENCE [LARGE SCALE GENOMIC DNA]</scope>
    <source>
        <strain evidence="5">DSM 11003</strain>
    </source>
</reference>
<keyword evidence="3" id="KW-1133">Transmembrane helix</keyword>
<feature type="transmembrane region" description="Helical" evidence="3">
    <location>
        <begin position="314"/>
        <end position="336"/>
    </location>
</feature>
<dbReference type="GO" id="GO:0009847">
    <property type="term" value="P:spore germination"/>
    <property type="evidence" value="ECO:0007669"/>
    <property type="project" value="InterPro"/>
</dbReference>
<feature type="transmembrane region" description="Helical" evidence="3">
    <location>
        <begin position="387"/>
        <end position="404"/>
    </location>
</feature>
<evidence type="ECO:0000256" key="1">
    <source>
        <dbReference type="ARBA" id="ARBA00005278"/>
    </source>
</evidence>
<dbReference type="GO" id="GO:0016020">
    <property type="term" value="C:membrane"/>
    <property type="evidence" value="ECO:0007669"/>
    <property type="project" value="InterPro"/>
</dbReference>
<dbReference type="OrthoDB" id="9772630at2"/>
<dbReference type="EMBL" id="FQWY01000017">
    <property type="protein sequence ID" value="SHG90153.1"/>
    <property type="molecule type" value="Genomic_DNA"/>
</dbReference>
<dbReference type="PANTHER" id="PTHR22550">
    <property type="entry name" value="SPORE GERMINATION PROTEIN"/>
    <property type="match status" value="1"/>
</dbReference>
<evidence type="ECO:0000313" key="5">
    <source>
        <dbReference type="Proteomes" id="UP000242329"/>
    </source>
</evidence>
<keyword evidence="3" id="KW-0812">Transmembrane</keyword>
<evidence type="ECO:0000313" key="4">
    <source>
        <dbReference type="EMBL" id="SHG90153.1"/>
    </source>
</evidence>
<evidence type="ECO:0000256" key="2">
    <source>
        <dbReference type="ARBA" id="ARBA00023136"/>
    </source>
</evidence>
<feature type="transmembrane region" description="Helical" evidence="3">
    <location>
        <begin position="410"/>
        <end position="433"/>
    </location>
</feature>